<sequence>MRDTLRSTSYFNKYLDDENRKLVKYKLMAEKVLEERGEEDQGLKRAYLIIQNSYFNKLNSLYSMGAPIEEIKLLYPEIIDILKKSWNKESGYVRILWMISIGIMLDVSQKYINQLKNLVTRFELQDYLLDFLLNKENSNRNDSNKGFTFSEPYSLLYDVINAKSKNEAVEKLKYYLEEAWYNGHGDTGWYESHKSKHDTYNGYWSYESGAIARILDLDDQILRDVPYYPYDLVHYKDNKN</sequence>
<name>A0ABT9ZLH3_9BACI</name>
<feature type="domain" description="PoNi C-terminal" evidence="2">
    <location>
        <begin position="125"/>
        <end position="232"/>
    </location>
</feature>
<reference evidence="3 4" key="1">
    <citation type="submission" date="2023-07" db="EMBL/GenBank/DDBJ databases">
        <title>Genomic Encyclopedia of Type Strains, Phase IV (KMG-IV): sequencing the most valuable type-strain genomes for metagenomic binning, comparative biology and taxonomic classification.</title>
        <authorList>
            <person name="Goeker M."/>
        </authorList>
    </citation>
    <scope>NUCLEOTIDE SEQUENCE [LARGE SCALE GENOMIC DNA]</scope>
    <source>
        <strain evidence="3 4">DSM 29005</strain>
    </source>
</reference>
<dbReference type="EMBL" id="JAUSUD010000031">
    <property type="protein sequence ID" value="MDQ0233117.1"/>
    <property type="molecule type" value="Genomic_DNA"/>
</dbReference>
<dbReference type="Pfam" id="PF08929">
    <property type="entry name" value="PoNi_C"/>
    <property type="match status" value="1"/>
</dbReference>
<feature type="domain" description="PoNi N-terminal" evidence="1">
    <location>
        <begin position="2"/>
        <end position="115"/>
    </location>
</feature>
<dbReference type="Pfam" id="PF08928">
    <property type="entry name" value="PoNi_N"/>
    <property type="match status" value="1"/>
</dbReference>
<evidence type="ECO:0000259" key="2">
    <source>
        <dbReference type="Pfam" id="PF08929"/>
    </source>
</evidence>
<proteinExistence type="predicted"/>
<evidence type="ECO:0000313" key="3">
    <source>
        <dbReference type="EMBL" id="MDQ0233117.1"/>
    </source>
</evidence>
<accession>A0ABT9ZLH3</accession>
<keyword evidence="4" id="KW-1185">Reference proteome</keyword>
<evidence type="ECO:0008006" key="5">
    <source>
        <dbReference type="Google" id="ProtNLM"/>
    </source>
</evidence>
<dbReference type="InterPro" id="IPR028983">
    <property type="entry name" value="PA2201-like_C"/>
</dbReference>
<dbReference type="SUPFAM" id="SSF140731">
    <property type="entry name" value="PA2201 C-terminal domain-like"/>
    <property type="match status" value="1"/>
</dbReference>
<protein>
    <recommendedName>
        <fullName evidence="5">DUF1911 domain-containing protein</fullName>
    </recommendedName>
</protein>
<comment type="caution">
    <text evidence="3">The sequence shown here is derived from an EMBL/GenBank/DDBJ whole genome shotgun (WGS) entry which is preliminary data.</text>
</comment>
<dbReference type="Gene3D" id="1.10.3920.10">
    <property type="entry name" value="PA2201 C-terminal domain-like"/>
    <property type="match status" value="1"/>
</dbReference>
<dbReference type="RefSeq" id="WP_307345986.1">
    <property type="nucleotide sequence ID" value="NZ_JAUSUD010000031.1"/>
</dbReference>
<dbReference type="Proteomes" id="UP001234495">
    <property type="component" value="Unassembled WGS sequence"/>
</dbReference>
<evidence type="ECO:0000313" key="4">
    <source>
        <dbReference type="Proteomes" id="UP001234495"/>
    </source>
</evidence>
<gene>
    <name evidence="3" type="ORF">J2S19_004458</name>
</gene>
<dbReference type="InterPro" id="IPR015024">
    <property type="entry name" value="PoNi_N"/>
</dbReference>
<evidence type="ECO:0000259" key="1">
    <source>
        <dbReference type="Pfam" id="PF08928"/>
    </source>
</evidence>
<organism evidence="3 4">
    <name type="scientific">Metabacillus malikii</name>
    <dbReference type="NCBI Taxonomy" id="1504265"/>
    <lineage>
        <taxon>Bacteria</taxon>
        <taxon>Bacillati</taxon>
        <taxon>Bacillota</taxon>
        <taxon>Bacilli</taxon>
        <taxon>Bacillales</taxon>
        <taxon>Bacillaceae</taxon>
        <taxon>Metabacillus</taxon>
    </lineage>
</organism>
<dbReference type="InterPro" id="IPR015025">
    <property type="entry name" value="PoNi_C"/>
</dbReference>